<proteinExistence type="inferred from homology"/>
<evidence type="ECO:0000256" key="1">
    <source>
        <dbReference type="ARBA" id="ARBA00006763"/>
    </source>
</evidence>
<dbReference type="InterPro" id="IPR031100">
    <property type="entry name" value="LOG_fam"/>
</dbReference>
<comment type="caution">
    <text evidence="3">The sequence shown here is derived from an EMBL/GenBank/DDBJ whole genome shotgun (WGS) entry which is preliminary data.</text>
</comment>
<dbReference type="PANTHER" id="PTHR31223">
    <property type="entry name" value="LOG FAMILY PROTEIN YJL055W"/>
    <property type="match status" value="1"/>
</dbReference>
<keyword evidence="2" id="KW-0203">Cytokinin biosynthesis</keyword>
<dbReference type="InterPro" id="IPR005269">
    <property type="entry name" value="LOG"/>
</dbReference>
<comment type="similarity">
    <text evidence="1 2">Belongs to the LOG family.</text>
</comment>
<accession>A0A0R1W605</accession>
<sequence length="189" mass="21307">MDKMAVYCGASIGNDPVYQQAGQQLGQWLAENNIDLVYGGGRYGLMGTIAKSVLDNHGVVWGVITKELEDRGTMLESITHIKVVENMAERKLTMMNDAQAFLAFPGGPGTLEEITEAFSWALIGDNQYPCAFYNVNDYYQPLADMYDRMVEQGFLEAEGRQKLLFSDSIDEIMDFMSKYEPPMVRTYHK</sequence>
<dbReference type="Pfam" id="PF03641">
    <property type="entry name" value="Lysine_decarbox"/>
    <property type="match status" value="1"/>
</dbReference>
<reference evidence="3 4" key="1">
    <citation type="journal article" date="2015" name="Genome Announc.">
        <title>Expanding the biotechnology potential of lactobacilli through comparative genomics of 213 strains and associated genera.</title>
        <authorList>
            <person name="Sun Z."/>
            <person name="Harris H.M."/>
            <person name="McCann A."/>
            <person name="Guo C."/>
            <person name="Argimon S."/>
            <person name="Zhang W."/>
            <person name="Yang X."/>
            <person name="Jeffery I.B."/>
            <person name="Cooney J.C."/>
            <person name="Kagawa T.F."/>
            <person name="Liu W."/>
            <person name="Song Y."/>
            <person name="Salvetti E."/>
            <person name="Wrobel A."/>
            <person name="Rasinkangas P."/>
            <person name="Parkhill J."/>
            <person name="Rea M.C."/>
            <person name="O'Sullivan O."/>
            <person name="Ritari J."/>
            <person name="Douillard F.P."/>
            <person name="Paul Ross R."/>
            <person name="Yang R."/>
            <person name="Briner A.E."/>
            <person name="Felis G.E."/>
            <person name="de Vos W.M."/>
            <person name="Barrangou R."/>
            <person name="Klaenhammer T.R."/>
            <person name="Caufield P.W."/>
            <person name="Cui Y."/>
            <person name="Zhang H."/>
            <person name="O'Toole P.W."/>
        </authorList>
    </citation>
    <scope>NUCLEOTIDE SEQUENCE [LARGE SCALE GENOMIC DNA]</scope>
    <source>
        <strain evidence="3 4">DSM 5007</strain>
    </source>
</reference>
<gene>
    <name evidence="3" type="ORF">FD16_GL000779</name>
</gene>
<dbReference type="Proteomes" id="UP000051820">
    <property type="component" value="Unassembled WGS sequence"/>
</dbReference>
<dbReference type="OrthoDB" id="9801098at2"/>
<evidence type="ECO:0000313" key="3">
    <source>
        <dbReference type="EMBL" id="KRM13304.1"/>
    </source>
</evidence>
<protein>
    <recommendedName>
        <fullName evidence="2">Cytokinin riboside 5'-monophosphate phosphoribohydrolase</fullName>
        <ecNumber evidence="2">3.2.2.n1</ecNumber>
    </recommendedName>
</protein>
<dbReference type="NCBIfam" id="TIGR00730">
    <property type="entry name" value="Rossman fold protein, TIGR00730 family"/>
    <property type="match status" value="1"/>
</dbReference>
<dbReference type="EMBL" id="AZGF01000002">
    <property type="protein sequence ID" value="KRM13304.1"/>
    <property type="molecule type" value="Genomic_DNA"/>
</dbReference>
<dbReference type="Gene3D" id="3.40.50.450">
    <property type="match status" value="1"/>
</dbReference>
<dbReference type="SUPFAM" id="SSF102405">
    <property type="entry name" value="MCP/YpsA-like"/>
    <property type="match status" value="1"/>
</dbReference>
<keyword evidence="2" id="KW-0378">Hydrolase</keyword>
<dbReference type="AlphaFoldDB" id="A0A0R1W605"/>
<keyword evidence="4" id="KW-1185">Reference proteome</keyword>
<evidence type="ECO:0000313" key="4">
    <source>
        <dbReference type="Proteomes" id="UP000051820"/>
    </source>
</evidence>
<dbReference type="RefSeq" id="WP_010621694.1">
    <property type="nucleotide sequence ID" value="NZ_AZGF01000002.1"/>
</dbReference>
<dbReference type="GO" id="GO:0005829">
    <property type="term" value="C:cytosol"/>
    <property type="evidence" value="ECO:0007669"/>
    <property type="project" value="TreeGrafter"/>
</dbReference>
<dbReference type="PATRIC" id="fig|1423807.3.peg.790"/>
<organism evidence="3 4">
    <name type="scientific">Paucilactobacillus suebicus DSM 5007 = KCTC 3549</name>
    <dbReference type="NCBI Taxonomy" id="1423807"/>
    <lineage>
        <taxon>Bacteria</taxon>
        <taxon>Bacillati</taxon>
        <taxon>Bacillota</taxon>
        <taxon>Bacilli</taxon>
        <taxon>Lactobacillales</taxon>
        <taxon>Lactobacillaceae</taxon>
        <taxon>Paucilactobacillus</taxon>
    </lineage>
</organism>
<evidence type="ECO:0000256" key="2">
    <source>
        <dbReference type="RuleBase" id="RU363015"/>
    </source>
</evidence>
<dbReference type="GO" id="GO:0009691">
    <property type="term" value="P:cytokinin biosynthetic process"/>
    <property type="evidence" value="ECO:0007669"/>
    <property type="project" value="UniProtKB-UniRule"/>
</dbReference>
<name>A0A0R1W605_9LACO</name>
<dbReference type="STRING" id="1423807.FD16_GL000779"/>
<dbReference type="EC" id="3.2.2.n1" evidence="2"/>
<dbReference type="eggNOG" id="COG1611">
    <property type="taxonomic scope" value="Bacteria"/>
</dbReference>
<dbReference type="PANTHER" id="PTHR31223:SF70">
    <property type="entry name" value="LOG FAMILY PROTEIN YJL055W"/>
    <property type="match status" value="1"/>
</dbReference>
<dbReference type="GO" id="GO:0016799">
    <property type="term" value="F:hydrolase activity, hydrolyzing N-glycosyl compounds"/>
    <property type="evidence" value="ECO:0007669"/>
    <property type="project" value="TreeGrafter"/>
</dbReference>